<comment type="caution">
    <text evidence="1">The sequence shown here is derived from an EMBL/GenBank/DDBJ whole genome shotgun (WGS) entry which is preliminary data.</text>
</comment>
<reference evidence="1 2" key="2">
    <citation type="journal article" date="2022" name="Mol. Ecol. Resour.">
        <title>The genomes of chicory, endive, great burdock and yacon provide insights into Asteraceae paleo-polyploidization history and plant inulin production.</title>
        <authorList>
            <person name="Fan W."/>
            <person name="Wang S."/>
            <person name="Wang H."/>
            <person name="Wang A."/>
            <person name="Jiang F."/>
            <person name="Liu H."/>
            <person name="Zhao H."/>
            <person name="Xu D."/>
            <person name="Zhang Y."/>
        </authorList>
    </citation>
    <scope>NUCLEOTIDE SEQUENCE [LARGE SCALE GENOMIC DNA]</scope>
    <source>
        <strain evidence="2">cv. Punajuju</strain>
        <tissue evidence="1">Leaves</tissue>
    </source>
</reference>
<evidence type="ECO:0000313" key="2">
    <source>
        <dbReference type="Proteomes" id="UP001055811"/>
    </source>
</evidence>
<protein>
    <submittedName>
        <fullName evidence="1">Uncharacterized protein</fullName>
    </submittedName>
</protein>
<sequence>MEIVWKVDRKPDARRNLVEEAKKLDILVKDKNRELIQLLMWECEDPIFAHNRYPELWAQINTEEWKSTLVGKEKEDPSKSLVFFMRAVFRNSPKWAMLFWEGDQMVSWQVNDGIKSGVVGLLSSGLCGYAFNHSDIGGYCAINLPFFKYRRDEEIPHMNDPKIYSSDKGNPGNSLFWTLESQT</sequence>
<reference evidence="2" key="1">
    <citation type="journal article" date="2022" name="Mol. Ecol. Resour.">
        <title>The genomes of chicory, endive, great burdock and yacon provide insights into Asteraceae palaeo-polyploidization history and plant inulin production.</title>
        <authorList>
            <person name="Fan W."/>
            <person name="Wang S."/>
            <person name="Wang H."/>
            <person name="Wang A."/>
            <person name="Jiang F."/>
            <person name="Liu H."/>
            <person name="Zhao H."/>
            <person name="Xu D."/>
            <person name="Zhang Y."/>
        </authorList>
    </citation>
    <scope>NUCLEOTIDE SEQUENCE [LARGE SCALE GENOMIC DNA]</scope>
    <source>
        <strain evidence="2">cv. Punajuju</strain>
    </source>
</reference>
<proteinExistence type="predicted"/>
<organism evidence="1 2">
    <name type="scientific">Cichorium intybus</name>
    <name type="common">Chicory</name>
    <dbReference type="NCBI Taxonomy" id="13427"/>
    <lineage>
        <taxon>Eukaryota</taxon>
        <taxon>Viridiplantae</taxon>
        <taxon>Streptophyta</taxon>
        <taxon>Embryophyta</taxon>
        <taxon>Tracheophyta</taxon>
        <taxon>Spermatophyta</taxon>
        <taxon>Magnoliopsida</taxon>
        <taxon>eudicotyledons</taxon>
        <taxon>Gunneridae</taxon>
        <taxon>Pentapetalae</taxon>
        <taxon>asterids</taxon>
        <taxon>campanulids</taxon>
        <taxon>Asterales</taxon>
        <taxon>Asteraceae</taxon>
        <taxon>Cichorioideae</taxon>
        <taxon>Cichorieae</taxon>
        <taxon>Cichoriinae</taxon>
        <taxon>Cichorium</taxon>
    </lineage>
</organism>
<evidence type="ECO:0000313" key="1">
    <source>
        <dbReference type="EMBL" id="KAI3711049.1"/>
    </source>
</evidence>
<dbReference type="Proteomes" id="UP001055811">
    <property type="component" value="Linkage Group LG07"/>
</dbReference>
<accession>A0ACB9ALY1</accession>
<name>A0ACB9ALY1_CICIN</name>
<gene>
    <name evidence="1" type="ORF">L2E82_40853</name>
</gene>
<dbReference type="EMBL" id="CM042015">
    <property type="protein sequence ID" value="KAI3711049.1"/>
    <property type="molecule type" value="Genomic_DNA"/>
</dbReference>
<keyword evidence="2" id="KW-1185">Reference proteome</keyword>